<proteinExistence type="predicted"/>
<name>A0ABD5PFL6_9EURY</name>
<evidence type="ECO:0008006" key="4">
    <source>
        <dbReference type="Google" id="ProtNLM"/>
    </source>
</evidence>
<organism evidence="2 3">
    <name type="scientific">Halobium salinum</name>
    <dbReference type="NCBI Taxonomy" id="1364940"/>
    <lineage>
        <taxon>Archaea</taxon>
        <taxon>Methanobacteriati</taxon>
        <taxon>Methanobacteriota</taxon>
        <taxon>Stenosarchaea group</taxon>
        <taxon>Halobacteria</taxon>
        <taxon>Halobacteriales</taxon>
        <taxon>Haloferacaceae</taxon>
        <taxon>Halobium</taxon>
    </lineage>
</organism>
<comment type="caution">
    <text evidence="2">The sequence shown here is derived from an EMBL/GenBank/DDBJ whole genome shotgun (WGS) entry which is preliminary data.</text>
</comment>
<evidence type="ECO:0000256" key="1">
    <source>
        <dbReference type="SAM" id="Phobius"/>
    </source>
</evidence>
<keyword evidence="1" id="KW-1133">Transmembrane helix</keyword>
<accession>A0ABD5PFL6</accession>
<sequence>MSLHVGLLPALPPGLALAPLASPPPSALPLASPTVSLLVRWLHVVAATVALGGAVLLWGVLRDSSVVDLDFDTDSTLTLATAYEWLFWVALGALVMTGVGNLGTYAPAIPGGSWAAAMTWKLAAVFLVLVGSAVRTLLVVRWRDGGASAPDRRRVLRVGYAATALALAGVVALAEVLAHG</sequence>
<keyword evidence="3" id="KW-1185">Reference proteome</keyword>
<keyword evidence="1" id="KW-0472">Membrane</keyword>
<feature type="transmembrane region" description="Helical" evidence="1">
    <location>
        <begin position="118"/>
        <end position="138"/>
    </location>
</feature>
<feature type="transmembrane region" description="Helical" evidence="1">
    <location>
        <begin position="40"/>
        <end position="61"/>
    </location>
</feature>
<protein>
    <recommendedName>
        <fullName evidence="4">Copper resistance protein D</fullName>
    </recommendedName>
</protein>
<dbReference type="RefSeq" id="WP_267621628.1">
    <property type="nucleotide sequence ID" value="NZ_JAODIW010000006.1"/>
</dbReference>
<evidence type="ECO:0000313" key="3">
    <source>
        <dbReference type="Proteomes" id="UP001595921"/>
    </source>
</evidence>
<feature type="transmembrane region" description="Helical" evidence="1">
    <location>
        <begin position="82"/>
        <end position="106"/>
    </location>
</feature>
<keyword evidence="1" id="KW-0812">Transmembrane</keyword>
<reference evidence="2 3" key="1">
    <citation type="journal article" date="2019" name="Int. J. Syst. Evol. Microbiol.">
        <title>The Global Catalogue of Microorganisms (GCM) 10K type strain sequencing project: providing services to taxonomists for standard genome sequencing and annotation.</title>
        <authorList>
            <consortium name="The Broad Institute Genomics Platform"/>
            <consortium name="The Broad Institute Genome Sequencing Center for Infectious Disease"/>
            <person name="Wu L."/>
            <person name="Ma J."/>
        </authorList>
    </citation>
    <scope>NUCLEOTIDE SEQUENCE [LARGE SCALE GENOMIC DNA]</scope>
    <source>
        <strain evidence="2 3">CGMCC 1.12553</strain>
    </source>
</reference>
<dbReference type="Proteomes" id="UP001595921">
    <property type="component" value="Unassembled WGS sequence"/>
</dbReference>
<gene>
    <name evidence="2" type="ORF">ACFO0N_16610</name>
</gene>
<dbReference type="AlphaFoldDB" id="A0ABD5PFL6"/>
<feature type="transmembrane region" description="Helical" evidence="1">
    <location>
        <begin position="158"/>
        <end position="178"/>
    </location>
</feature>
<evidence type="ECO:0000313" key="2">
    <source>
        <dbReference type="EMBL" id="MFC4359566.1"/>
    </source>
</evidence>
<dbReference type="EMBL" id="JBHSDS010000008">
    <property type="protein sequence ID" value="MFC4359566.1"/>
    <property type="molecule type" value="Genomic_DNA"/>
</dbReference>